<dbReference type="EMBL" id="QXGE01011249">
    <property type="protein sequence ID" value="KAE9259063.1"/>
    <property type="molecule type" value="Genomic_DNA"/>
</dbReference>
<keyword evidence="9" id="KW-1185">Reference proteome</keyword>
<proteinExistence type="predicted"/>
<evidence type="ECO:0000313" key="7">
    <source>
        <dbReference type="EMBL" id="KAE9260467.1"/>
    </source>
</evidence>
<dbReference type="Proteomes" id="UP000486351">
    <property type="component" value="Unassembled WGS sequence"/>
</dbReference>
<evidence type="ECO:0000313" key="9">
    <source>
        <dbReference type="Proteomes" id="UP000433483"/>
    </source>
</evidence>
<dbReference type="EMBL" id="QXGF01009877">
    <property type="protein sequence ID" value="KAE8916550.1"/>
    <property type="molecule type" value="Genomic_DNA"/>
</dbReference>
<dbReference type="EMBL" id="QXGA01006402">
    <property type="protein sequence ID" value="KAE9063248.1"/>
    <property type="molecule type" value="Genomic_DNA"/>
</dbReference>
<evidence type="ECO:0000313" key="2">
    <source>
        <dbReference type="EMBL" id="KAE9053987.1"/>
    </source>
</evidence>
<dbReference type="EMBL" id="QXFZ01010251">
    <property type="protein sequence ID" value="KAE9053987.1"/>
    <property type="molecule type" value="Genomic_DNA"/>
</dbReference>
<dbReference type="Proteomes" id="UP000440732">
    <property type="component" value="Unassembled WGS sequence"/>
</dbReference>
<protein>
    <submittedName>
        <fullName evidence="6">Uncharacterized protein</fullName>
    </submittedName>
</protein>
<gene>
    <name evidence="6" type="ORF">PF001_g33151</name>
    <name evidence="5" type="ORF">PF002_g33316</name>
    <name evidence="4" type="ORF">PF005_g33330</name>
    <name evidence="3" type="ORF">PF006_g30992</name>
    <name evidence="2" type="ORF">PF007_g32775</name>
    <name evidence="7" type="ORF">PF008_g33097</name>
    <name evidence="1" type="ORF">PF009_g33127</name>
</gene>
<dbReference type="Proteomes" id="UP000429523">
    <property type="component" value="Unassembled WGS sequence"/>
</dbReference>
<name>A0A6A4AMH7_9STRA</name>
<evidence type="ECO:0000313" key="3">
    <source>
        <dbReference type="EMBL" id="KAE9063248.1"/>
    </source>
</evidence>
<reference evidence="8 9" key="1">
    <citation type="submission" date="2018-08" db="EMBL/GenBank/DDBJ databases">
        <title>Genomic investigation of the strawberry pathogen Phytophthora fragariae indicates pathogenicity is determined by transcriptional variation in three key races.</title>
        <authorList>
            <person name="Adams T.M."/>
            <person name="Armitage A.D."/>
            <person name="Sobczyk M.K."/>
            <person name="Bates H.J."/>
            <person name="Dunwell J.M."/>
            <person name="Nellist C.F."/>
            <person name="Harrison R.J."/>
        </authorList>
    </citation>
    <scope>NUCLEOTIDE SEQUENCE [LARGE SCALE GENOMIC DNA]</scope>
    <source>
        <strain evidence="6 10">A4</strain>
        <strain evidence="5 11">BC-1</strain>
        <strain evidence="4 9">NOV-27</strain>
        <strain evidence="3 12">NOV-5</strain>
        <strain evidence="2 13">NOV-71</strain>
        <strain evidence="7 14">NOV-77</strain>
        <strain evidence="1 8">NOV-9</strain>
    </source>
</reference>
<dbReference type="EMBL" id="QXGD01009704">
    <property type="protein sequence ID" value="KAE9157678.1"/>
    <property type="molecule type" value="Genomic_DNA"/>
</dbReference>
<evidence type="ECO:0000313" key="10">
    <source>
        <dbReference type="Proteomes" id="UP000437068"/>
    </source>
</evidence>
<evidence type="ECO:0000313" key="6">
    <source>
        <dbReference type="EMBL" id="KAE9259063.1"/>
    </source>
</evidence>
<evidence type="ECO:0000313" key="4">
    <source>
        <dbReference type="EMBL" id="KAE9156149.1"/>
    </source>
</evidence>
<dbReference type="Proteomes" id="UP000441208">
    <property type="component" value="Unassembled WGS sequence"/>
</dbReference>
<dbReference type="AlphaFoldDB" id="A0A6A4AMH7"/>
<accession>A0A6A4AMH7</accession>
<evidence type="ECO:0000313" key="12">
    <source>
        <dbReference type="Proteomes" id="UP000440732"/>
    </source>
</evidence>
<dbReference type="Proteomes" id="UP000433483">
    <property type="component" value="Unassembled WGS sequence"/>
</dbReference>
<comment type="caution">
    <text evidence="6">The sequence shown here is derived from an EMBL/GenBank/DDBJ whole genome shotgun (WGS) entry which is preliminary data.</text>
</comment>
<evidence type="ECO:0000313" key="13">
    <source>
        <dbReference type="Proteomes" id="UP000441208"/>
    </source>
</evidence>
<dbReference type="EMBL" id="QXFY01011111">
    <property type="protein sequence ID" value="KAE9260467.1"/>
    <property type="molecule type" value="Genomic_DNA"/>
</dbReference>
<evidence type="ECO:0000313" key="5">
    <source>
        <dbReference type="EMBL" id="KAE9157678.1"/>
    </source>
</evidence>
<dbReference type="Proteomes" id="UP000437068">
    <property type="component" value="Unassembled WGS sequence"/>
</dbReference>
<evidence type="ECO:0000313" key="8">
    <source>
        <dbReference type="Proteomes" id="UP000429523"/>
    </source>
</evidence>
<dbReference type="EMBL" id="QXGB01010450">
    <property type="protein sequence ID" value="KAE9156149.1"/>
    <property type="molecule type" value="Genomic_DNA"/>
</dbReference>
<evidence type="ECO:0000313" key="11">
    <source>
        <dbReference type="Proteomes" id="UP000440367"/>
    </source>
</evidence>
<organism evidence="6 10">
    <name type="scientific">Phytophthora fragariae</name>
    <dbReference type="NCBI Taxonomy" id="53985"/>
    <lineage>
        <taxon>Eukaryota</taxon>
        <taxon>Sar</taxon>
        <taxon>Stramenopiles</taxon>
        <taxon>Oomycota</taxon>
        <taxon>Peronosporomycetes</taxon>
        <taxon>Peronosporales</taxon>
        <taxon>Peronosporaceae</taxon>
        <taxon>Phytophthora</taxon>
    </lineage>
</organism>
<dbReference type="Proteomes" id="UP000440367">
    <property type="component" value="Unassembled WGS sequence"/>
</dbReference>
<evidence type="ECO:0000313" key="1">
    <source>
        <dbReference type="EMBL" id="KAE8916550.1"/>
    </source>
</evidence>
<sequence length="60" mass="6717">MTCNLFAKKLCAALFCTTCASRYQMIHLLSTNLLSLPKKKTMTTNALRTVVRTCECVSRS</sequence>
<evidence type="ECO:0000313" key="14">
    <source>
        <dbReference type="Proteomes" id="UP000486351"/>
    </source>
</evidence>